<dbReference type="Proteomes" id="UP000198802">
    <property type="component" value="Unassembled WGS sequence"/>
</dbReference>
<dbReference type="PANTHER" id="PTHR42824">
    <property type="entry name" value="GLUTAMINE AMIDOTRANSFERASE"/>
    <property type="match status" value="1"/>
</dbReference>
<dbReference type="Pfam" id="PF13230">
    <property type="entry name" value="GATase_4"/>
    <property type="match status" value="1"/>
</dbReference>
<evidence type="ECO:0000256" key="2">
    <source>
        <dbReference type="SAM" id="MobiDB-lite"/>
    </source>
</evidence>
<evidence type="ECO:0000256" key="1">
    <source>
        <dbReference type="ARBA" id="ARBA00022962"/>
    </source>
</evidence>
<reference evidence="5" key="1">
    <citation type="submission" date="2015-11" db="EMBL/GenBank/DDBJ databases">
        <authorList>
            <person name="Varghese N."/>
        </authorList>
    </citation>
    <scope>NUCLEOTIDE SEQUENCE [LARGE SCALE GENOMIC DNA]</scope>
    <source>
        <strain evidence="5">DSM 45899</strain>
    </source>
</reference>
<organism evidence="4 5">
    <name type="scientific">Parafrankia irregularis</name>
    <dbReference type="NCBI Taxonomy" id="795642"/>
    <lineage>
        <taxon>Bacteria</taxon>
        <taxon>Bacillati</taxon>
        <taxon>Actinomycetota</taxon>
        <taxon>Actinomycetes</taxon>
        <taxon>Frankiales</taxon>
        <taxon>Frankiaceae</taxon>
        <taxon>Parafrankia</taxon>
    </lineage>
</organism>
<sequence>MCRLLGLTSAPDRARATFWLLDAPDSLDVQSHRNPDGTGLGVFAADGTPDVFRQPLAAWEDHDFAAQARHRTSTTFVAHVRHASTGRRTTANTHPFCQQGRLFAHNGVIEGLDRLEARLGSAAMRTVAGDTDSERFFALITTEITNADGDIGRGITAAARWVAENLPVYSINLVLTTPRELWALRYPDTNTLFLLRRGAGGHHGGRPLDHVDAAGTTRVRSSDLATVASAVVASEPMDEHPDWRALRPGELLRVLPGRITTTRIALPDPPAHPLTLADLRPEAAASQTAGRRAEPADSASQAGTR</sequence>
<dbReference type="GO" id="GO:0016740">
    <property type="term" value="F:transferase activity"/>
    <property type="evidence" value="ECO:0007669"/>
    <property type="project" value="UniProtKB-KW"/>
</dbReference>
<dbReference type="AlphaFoldDB" id="A0A0S4QN68"/>
<evidence type="ECO:0000259" key="3">
    <source>
        <dbReference type="PROSITE" id="PS51278"/>
    </source>
</evidence>
<evidence type="ECO:0000313" key="5">
    <source>
        <dbReference type="Proteomes" id="UP000198802"/>
    </source>
</evidence>
<dbReference type="PANTHER" id="PTHR42824:SF1">
    <property type="entry name" value="GLUTAMINE AMIDOTRANSFERASE YAFJ-RELATED"/>
    <property type="match status" value="1"/>
</dbReference>
<keyword evidence="5" id="KW-1185">Reference proteome</keyword>
<dbReference type="EMBL" id="FAOZ01000007">
    <property type="protein sequence ID" value="CUU56466.1"/>
    <property type="molecule type" value="Genomic_DNA"/>
</dbReference>
<dbReference type="InterPro" id="IPR017932">
    <property type="entry name" value="GATase_2_dom"/>
</dbReference>
<evidence type="ECO:0000313" key="4">
    <source>
        <dbReference type="EMBL" id="CUU56466.1"/>
    </source>
</evidence>
<name>A0A0S4QN68_9ACTN</name>
<proteinExistence type="predicted"/>
<dbReference type="RefSeq" id="WP_091276698.1">
    <property type="nucleotide sequence ID" value="NZ_FAOZ01000007.1"/>
</dbReference>
<keyword evidence="1 4" id="KW-0315">Glutamine amidotransferase</keyword>
<dbReference type="PROSITE" id="PS51278">
    <property type="entry name" value="GATASE_TYPE_2"/>
    <property type="match status" value="1"/>
</dbReference>
<feature type="domain" description="Glutamine amidotransferase type-2" evidence="3">
    <location>
        <begin position="2"/>
        <end position="257"/>
    </location>
</feature>
<gene>
    <name evidence="4" type="ORF">Ga0074812_107350</name>
</gene>
<accession>A0A0S4QN68</accession>
<dbReference type="InterPro" id="IPR029055">
    <property type="entry name" value="Ntn_hydrolases_N"/>
</dbReference>
<protein>
    <submittedName>
        <fullName evidence="4">Glutamine amidotransferase</fullName>
    </submittedName>
</protein>
<dbReference type="InterPro" id="IPR026869">
    <property type="entry name" value="EgtC-like"/>
</dbReference>
<dbReference type="Gene3D" id="3.60.20.10">
    <property type="entry name" value="Glutamine Phosphoribosylpyrophosphate, subunit 1, domain 1"/>
    <property type="match status" value="1"/>
</dbReference>
<feature type="region of interest" description="Disordered" evidence="2">
    <location>
        <begin position="266"/>
        <end position="305"/>
    </location>
</feature>
<keyword evidence="4" id="KW-0808">Transferase</keyword>
<dbReference type="CDD" id="cd01908">
    <property type="entry name" value="YafJ"/>
    <property type="match status" value="1"/>
</dbReference>
<dbReference type="SUPFAM" id="SSF56235">
    <property type="entry name" value="N-terminal nucleophile aminohydrolases (Ntn hydrolases)"/>
    <property type="match status" value="1"/>
</dbReference>